<dbReference type="HOGENOM" id="CLU_2463241_0_0_9"/>
<protein>
    <submittedName>
        <fullName evidence="1">Uncharacterized protein</fullName>
    </submittedName>
</protein>
<organism evidence="1 2">
    <name type="scientific">Eshraghiella crossota DSM 2876</name>
    <dbReference type="NCBI Taxonomy" id="511680"/>
    <lineage>
        <taxon>Bacteria</taxon>
        <taxon>Bacillati</taxon>
        <taxon>Bacillota</taxon>
        <taxon>Clostridia</taxon>
        <taxon>Lachnospirales</taxon>
        <taxon>Lachnospiraceae</taxon>
        <taxon>Eshraghiella</taxon>
    </lineage>
</organism>
<dbReference type="Proteomes" id="UP000006238">
    <property type="component" value="Unassembled WGS sequence"/>
</dbReference>
<gene>
    <name evidence="1" type="ORF">BUTYVIB_00893</name>
</gene>
<sequence length="88" mass="10141">MCLLFQYPYAIYYCIYLCVNKVEIPGAAYWNSLPKWRETRKMVEIPRPSLLRISTQTTQIGKIGRDSQVSLLEFSTQMAGNSENGRDS</sequence>
<proteinExistence type="predicted"/>
<accession>D4RYI7</accession>
<dbReference type="EMBL" id="ABWN01000022">
    <property type="protein sequence ID" value="EFF69087.1"/>
    <property type="molecule type" value="Genomic_DNA"/>
</dbReference>
<evidence type="ECO:0000313" key="2">
    <source>
        <dbReference type="Proteomes" id="UP000006238"/>
    </source>
</evidence>
<evidence type="ECO:0000313" key="1">
    <source>
        <dbReference type="EMBL" id="EFF69087.1"/>
    </source>
</evidence>
<comment type="caution">
    <text evidence="1">The sequence shown here is derived from an EMBL/GenBank/DDBJ whole genome shotgun (WGS) entry which is preliminary data.</text>
</comment>
<keyword evidence="2" id="KW-1185">Reference proteome</keyword>
<name>D4RYI7_9FIRM</name>
<dbReference type="AlphaFoldDB" id="D4RYI7"/>
<reference evidence="1 2" key="1">
    <citation type="submission" date="2010-02" db="EMBL/GenBank/DDBJ databases">
        <authorList>
            <person name="Weinstock G."/>
            <person name="Sodergren E."/>
            <person name="Clifton S."/>
            <person name="Fulton L."/>
            <person name="Fulton B."/>
            <person name="Courtney L."/>
            <person name="Fronick C."/>
            <person name="Harrison M."/>
            <person name="Strong C."/>
            <person name="Farmer C."/>
            <person name="Delahaunty K."/>
            <person name="Markovic C."/>
            <person name="Hall O."/>
            <person name="Minx P."/>
            <person name="Tomlinson C."/>
            <person name="Mitreva M."/>
            <person name="Nelson J."/>
            <person name="Hou S."/>
            <person name="Wollam A."/>
            <person name="Pepin K.H."/>
            <person name="Johnson M."/>
            <person name="Bhonagiri V."/>
            <person name="Zhang X."/>
            <person name="Suruliraj S."/>
            <person name="Warren W."/>
            <person name="Chinwalla A."/>
            <person name="Mardis E.R."/>
            <person name="Wilson R.K."/>
        </authorList>
    </citation>
    <scope>NUCLEOTIDE SEQUENCE [LARGE SCALE GENOMIC DNA]</scope>
    <source>
        <strain evidence="1 2">DSM 2876</strain>
    </source>
</reference>